<dbReference type="AlphaFoldDB" id="A0A401XL13"/>
<organism evidence="2 3">
    <name type="scientific">Thermaurantimonas aggregans</name>
    <dbReference type="NCBI Taxonomy" id="2173829"/>
    <lineage>
        <taxon>Bacteria</taxon>
        <taxon>Pseudomonadati</taxon>
        <taxon>Bacteroidota</taxon>
        <taxon>Flavobacteriia</taxon>
        <taxon>Flavobacteriales</taxon>
        <taxon>Schleiferiaceae</taxon>
        <taxon>Thermaurantimonas</taxon>
    </lineage>
</organism>
<dbReference type="OrthoDB" id="9801162at2"/>
<protein>
    <submittedName>
        <fullName evidence="2">Alpha/beta hydrolase</fullName>
    </submittedName>
</protein>
<accession>A0A401XL13</accession>
<feature type="domain" description="AB hydrolase-1" evidence="1">
    <location>
        <begin position="175"/>
        <end position="238"/>
    </location>
</feature>
<keyword evidence="2" id="KW-0378">Hydrolase</keyword>
<dbReference type="Proteomes" id="UP000286715">
    <property type="component" value="Unassembled WGS sequence"/>
</dbReference>
<sequence>MSVTLKTLGKFEYAEGGEGHPLVLLHGLMGGLSNFDEVFNYFSKNGYRVLIPKLPLYSLPLISTNVTSLAEHVVKFIKKVGIGPATLIGNSLGGHISLIITKNHPELVHSLVLTGSSGLYENAMGDTFPRRGDYEYVANKTRDVFYNKEVATKELIDEVFAIVNDRNKVLRTLSISKSAIRHNMSKDLEHMHLPVCIIWGENDQVTPPDVARKFHELLPNSELHWIPECGHAAMMERPAEFNKILDGWLQKVVKKDGNH</sequence>
<dbReference type="PRINTS" id="PR00111">
    <property type="entry name" value="ABHYDROLASE"/>
</dbReference>
<evidence type="ECO:0000259" key="1">
    <source>
        <dbReference type="Pfam" id="PF00561"/>
    </source>
</evidence>
<dbReference type="InterPro" id="IPR029058">
    <property type="entry name" value="AB_hydrolase_fold"/>
</dbReference>
<dbReference type="InterPro" id="IPR000073">
    <property type="entry name" value="AB_hydrolase_1"/>
</dbReference>
<dbReference type="RefSeq" id="WP_124397753.1">
    <property type="nucleotide sequence ID" value="NZ_BHZE01000009.1"/>
</dbReference>
<feature type="domain" description="AB hydrolase-1" evidence="1">
    <location>
        <begin position="21"/>
        <end position="158"/>
    </location>
</feature>
<dbReference type="PANTHER" id="PTHR46438">
    <property type="entry name" value="ALPHA/BETA-HYDROLASES SUPERFAMILY PROTEIN"/>
    <property type="match status" value="1"/>
</dbReference>
<dbReference type="Gene3D" id="3.40.50.1820">
    <property type="entry name" value="alpha/beta hydrolase"/>
    <property type="match status" value="1"/>
</dbReference>
<dbReference type="SUPFAM" id="SSF53474">
    <property type="entry name" value="alpha/beta-Hydrolases"/>
    <property type="match status" value="1"/>
</dbReference>
<name>A0A401XL13_9FLAO</name>
<reference evidence="2 3" key="1">
    <citation type="submission" date="2018-11" db="EMBL/GenBank/DDBJ databases">
        <title>Schleiferia aggregans sp. nov., a moderately thermophilic heterotrophic bacterium isolated from microbial mats at a terrestrial hot spring.</title>
        <authorList>
            <person name="Iino T."/>
            <person name="Ohkuma M."/>
            <person name="Haruta S."/>
        </authorList>
    </citation>
    <scope>NUCLEOTIDE SEQUENCE [LARGE SCALE GENOMIC DNA]</scope>
    <source>
        <strain evidence="2 3">LA</strain>
    </source>
</reference>
<dbReference type="Pfam" id="PF00561">
    <property type="entry name" value="Abhydrolase_1"/>
    <property type="match status" value="2"/>
</dbReference>
<proteinExistence type="predicted"/>
<dbReference type="PANTHER" id="PTHR46438:SF11">
    <property type="entry name" value="LIPASE-RELATED"/>
    <property type="match status" value="1"/>
</dbReference>
<dbReference type="EMBL" id="BHZE01000009">
    <property type="protein sequence ID" value="GCD77688.1"/>
    <property type="molecule type" value="Genomic_DNA"/>
</dbReference>
<comment type="caution">
    <text evidence="2">The sequence shown here is derived from an EMBL/GenBank/DDBJ whole genome shotgun (WGS) entry which is preliminary data.</text>
</comment>
<evidence type="ECO:0000313" key="2">
    <source>
        <dbReference type="EMBL" id="GCD77688.1"/>
    </source>
</evidence>
<evidence type="ECO:0000313" key="3">
    <source>
        <dbReference type="Proteomes" id="UP000286715"/>
    </source>
</evidence>
<dbReference type="GO" id="GO:0016787">
    <property type="term" value="F:hydrolase activity"/>
    <property type="evidence" value="ECO:0007669"/>
    <property type="project" value="UniProtKB-KW"/>
</dbReference>
<keyword evidence="3" id="KW-1185">Reference proteome</keyword>
<gene>
    <name evidence="2" type="primary">pcbD</name>
    <name evidence="2" type="ORF">JCM31826_11700</name>
</gene>